<keyword evidence="3" id="KW-0493">Microtubule</keyword>
<dbReference type="InterPro" id="IPR034085">
    <property type="entry name" value="TOG"/>
</dbReference>
<dbReference type="FunFam" id="1.25.10.10:FF:000165">
    <property type="entry name" value="Protein MOR1"/>
    <property type="match status" value="1"/>
</dbReference>
<dbReference type="PROSITE" id="PS50077">
    <property type="entry name" value="HEAT_REPEAT"/>
    <property type="match status" value="1"/>
</dbReference>
<dbReference type="InterPro" id="IPR011989">
    <property type="entry name" value="ARM-like"/>
</dbReference>
<keyword evidence="5" id="KW-0206">Cytoskeleton</keyword>
<feature type="compositionally biased region" description="Low complexity" evidence="10">
    <location>
        <begin position="1829"/>
        <end position="1839"/>
    </location>
</feature>
<dbReference type="GO" id="GO:0061863">
    <property type="term" value="F:microtubule plus end polymerase"/>
    <property type="evidence" value="ECO:0007669"/>
    <property type="project" value="InterPro"/>
</dbReference>
<evidence type="ECO:0000259" key="11">
    <source>
        <dbReference type="PROSITE" id="PS50179"/>
    </source>
</evidence>
<feature type="compositionally biased region" description="Low complexity" evidence="10">
    <location>
        <begin position="594"/>
        <end position="607"/>
    </location>
</feature>
<dbReference type="FunFam" id="1.25.10.10:FF:000019">
    <property type="entry name" value="Cytoskeleton-associated protein 5"/>
    <property type="match status" value="1"/>
</dbReference>
<keyword evidence="4" id="KW-0677">Repeat</keyword>
<dbReference type="PANTHER" id="PTHR12609">
    <property type="entry name" value="MICROTUBULE ASSOCIATED PROTEIN XMAP215"/>
    <property type="match status" value="1"/>
</dbReference>
<dbReference type="InterPro" id="IPR021133">
    <property type="entry name" value="HEAT_type_2"/>
</dbReference>
<dbReference type="PROSITE" id="PS50179">
    <property type="entry name" value="VHS"/>
    <property type="match status" value="1"/>
</dbReference>
<evidence type="ECO:0000256" key="9">
    <source>
        <dbReference type="ARBA" id="ARBA00082866"/>
    </source>
</evidence>
<dbReference type="InterPro" id="IPR048491">
    <property type="entry name" value="XMAP215_CLASP_TOG"/>
</dbReference>
<dbReference type="GO" id="GO:0051010">
    <property type="term" value="F:microtubule plus-end binding"/>
    <property type="evidence" value="ECO:0007669"/>
    <property type="project" value="InterPro"/>
</dbReference>
<evidence type="ECO:0000256" key="2">
    <source>
        <dbReference type="ARBA" id="ARBA00022490"/>
    </source>
</evidence>
<evidence type="ECO:0000256" key="1">
    <source>
        <dbReference type="ARBA" id="ARBA00004245"/>
    </source>
</evidence>
<dbReference type="SUPFAM" id="SSF48371">
    <property type="entry name" value="ARM repeat"/>
    <property type="match status" value="2"/>
</dbReference>
<dbReference type="Gene3D" id="1.25.10.10">
    <property type="entry name" value="Leucine-rich Repeat Variant"/>
    <property type="match status" value="5"/>
</dbReference>
<dbReference type="GO" id="GO:0007051">
    <property type="term" value="P:spindle organization"/>
    <property type="evidence" value="ECO:0007669"/>
    <property type="project" value="InterPro"/>
</dbReference>
<dbReference type="EnsemblPlants" id="EMT05314">
    <property type="protein sequence ID" value="EMT05314"/>
    <property type="gene ID" value="F775_01922"/>
</dbReference>
<dbReference type="Pfam" id="PF21041">
    <property type="entry name" value="XMAP215_CLASP_TOG"/>
    <property type="match status" value="2"/>
</dbReference>
<feature type="region of interest" description="Disordered" evidence="10">
    <location>
        <begin position="1810"/>
        <end position="1853"/>
    </location>
</feature>
<dbReference type="GO" id="GO:0043130">
    <property type="term" value="F:ubiquitin binding"/>
    <property type="evidence" value="ECO:0007669"/>
    <property type="project" value="InterPro"/>
</dbReference>
<proteinExistence type="inferred from homology"/>
<evidence type="ECO:0000313" key="12">
    <source>
        <dbReference type="EnsemblPlants" id="EMT05314"/>
    </source>
</evidence>
<dbReference type="GO" id="GO:0005874">
    <property type="term" value="C:microtubule"/>
    <property type="evidence" value="ECO:0007669"/>
    <property type="project" value="UniProtKB-KW"/>
</dbReference>
<dbReference type="GO" id="GO:0030951">
    <property type="term" value="P:establishment or maintenance of microtubule cytoskeleton polarity"/>
    <property type="evidence" value="ECO:0007669"/>
    <property type="project" value="InterPro"/>
</dbReference>
<evidence type="ECO:0000256" key="10">
    <source>
        <dbReference type="SAM" id="MobiDB-lite"/>
    </source>
</evidence>
<dbReference type="InterPro" id="IPR016024">
    <property type="entry name" value="ARM-type_fold"/>
</dbReference>
<dbReference type="SMART" id="SM01349">
    <property type="entry name" value="TOG"/>
    <property type="match status" value="5"/>
</dbReference>
<evidence type="ECO:0000256" key="5">
    <source>
        <dbReference type="ARBA" id="ARBA00023212"/>
    </source>
</evidence>
<dbReference type="GO" id="GO:0046785">
    <property type="term" value="P:microtubule polymerization"/>
    <property type="evidence" value="ECO:0007669"/>
    <property type="project" value="InterPro"/>
</dbReference>
<protein>
    <recommendedName>
        <fullName evidence="7">Protein MOR1</fullName>
    </recommendedName>
    <alternativeName>
        <fullName evidence="8">Protein GEM1</fullName>
    </alternativeName>
    <alternativeName>
        <fullName evidence="9">Protein MICROTUBULE ORGANIZATION 1</fullName>
    </alternativeName>
</protein>
<evidence type="ECO:0000256" key="3">
    <source>
        <dbReference type="ARBA" id="ARBA00022701"/>
    </source>
</evidence>
<feature type="region of interest" description="Disordered" evidence="10">
    <location>
        <begin position="827"/>
        <end position="855"/>
    </location>
</feature>
<keyword evidence="2" id="KW-0963">Cytoplasm</keyword>
<dbReference type="Pfam" id="PF12348">
    <property type="entry name" value="CLASP_N"/>
    <property type="match status" value="1"/>
</dbReference>
<evidence type="ECO:0000256" key="6">
    <source>
        <dbReference type="ARBA" id="ARBA00025722"/>
    </source>
</evidence>
<sequence>MAASNFGSPGRKNLQLGGNERSRRPLFKKAVSDSNAPVQEKALDALLAFQRAADADVSRYAKEVCDAICAKCLTGRPKTVEKAQAAFLLWVELEASEVFLESMEKAVKNKVAKAVVPAIDVMFQALSEFGAKVVPPKKILKMLPELFDHPDQNVRASSKGLTLELCRWIGKEPVKSILFEKMRDTMKKELEAELANVSGIAKPTRKISISLHENFGFNFVKQSFVYNLFHRLLLHKDKVYLNKKRSLRRKLCQRQQAPVLLKLQCQMFPVFNLRQDTDTIVFLAPMEIDEYDLVDPVDILTPLEKSGFWDGVKATKWSERRDAVAELTKLASTKKIAPGDFNEVSRTLKKLVTDVNLAVAVEATQAIGNLAKGLRTHFSGNSRNLLPVLLEKLKEKKPTMSEALTQTLEAMHKSGCIALLDVIEDVRVAVKNKVPLVRSLTLNWVAFCIETSNKATVLKLHKEYVPICMECLNDSTPDVRDSSFSVLTAIAKMVGMKPLERSLEKLDDVRKKKLSDMIGSATDTVLSSGTDGNNTSMLCIHFYTNTVANLTNSNYAISVPTSSSGAATSAREVTDSSTMRRSAASMLSGKKPIHAAAPAKKSGPAKSTAKKTDGGPQSKASAAPEIEDVEPSEMSLEEIEERLNSVVKTETISQLKSTVWKERLEAIGMLKQDVENLTELDKSAELLVRLLCAVPGWNEKNVQVQQQVIEVITYIASTVKKFPKRCVVLCLLGISERVADIKTRAPAMKCLTAFCEAVGPGFVFERLYKIMKEHKNPKVLSEGILWMVSAVEDFGTSNLKLKGFLSDVKPALLSALDAEYEKNPFEGAAAPPKRTVRALDTASSTSAASSDGLPREDISSKITPALLKNLGSPDWKLRLESIEAVNKIVEEAHKRIQPTGTVDLFTALRGRLNDSNKNLVMATLSSIGVLASAMGPSVEKSSKGILADVLKCIGDNKKHMRECTLTALDSWVAATQLDKMVPYIAVALGDQKSGSEGRKDLFDWLSKHVSKMSDPAEALPLLKPSASSLMDKSSEVRKAAETFMNEVLKICGQAAVAKNLRDLPSPTMAIVAERLKLSSVHEGISDSVKTVTTSMSLPSKGGLKNIKPGLNDRSSNVGKAASQRGVPARASVTMISSQDSLQSQALFNIKDSNKEDRERRVLVRKFKFEEPRREQIDELKVDLFKHFREDVSLRLWNSDFKRQIDGIELLQKALPSSGKEVVELLDILLRWFVLRFCESNTTCLLKVLDFLPELFDGLKDQSYMLTEAEAAIFLPCLIEKSGHNIEKVREKMGELIKQMINIYSLPKLLPYILEGLRSKNNRTRIECVDIIGYFMDHNGTEVGGLLKNLPSVAALTAERDGEIRKAALNTLATAYKNLGDDVWRYVGKLSDAQRSMLDDRFKWKAREMDKRREGRPGDARAALRRSVRENGSDVAEQSGELVSRSMAGSMMSRENFGYADAHTVPRQMAAAVTGPADWREALDIVALGLPEQSVEGMKVICHELTQAVDPESSALDDLIKEADRLVSCLSVMVPKTFNFSLSGASSRSCKYVLNTLMQTFQIKRLAHAVKEGTLDNLITELLLWLLDERVPLMDDGSQLLKALNVLMLKILDNAERTSSFVVLINLLRPLDPSRWPSPTPSESLAVKNQKFSDLVVKCLIKLTKVLQSTIYEVDLDRILQSVHIYLQELGMEEIRRRAGADDKPLRMVKTVLHELVKLRGTAIKGHLSMVPIDAEPQPIILAYIDLNLQQELAAVFKKIGDKQTCTIGLYELYRITQLYPKVDIFAQLQNASEAFRTYIRDGLAQVEKNAAAGRTPSSLPLSTPPPIASIPSPKFAPSPVHTKSISSKTDCNEDDAFRVQGDSDLRLQSDQQTDRFQSSAGTLDALRERMKSIQAAAVGGNFDVAQTRPLSSMNGNALHGGARVDAAEEPGHGIELSLLVAIFSVESFVVTSAHASNEHNLNRWLVGQIKTLNWK</sequence>
<accession>M8AV83</accession>
<dbReference type="InterPro" id="IPR024395">
    <property type="entry name" value="CLASP_N_dom"/>
</dbReference>
<organism evidence="12">
    <name type="scientific">Aegilops tauschii</name>
    <name type="common">Tausch's goatgrass</name>
    <name type="synonym">Aegilops squarrosa</name>
    <dbReference type="NCBI Taxonomy" id="37682"/>
    <lineage>
        <taxon>Eukaryota</taxon>
        <taxon>Viridiplantae</taxon>
        <taxon>Streptophyta</taxon>
        <taxon>Embryophyta</taxon>
        <taxon>Tracheophyta</taxon>
        <taxon>Spermatophyta</taxon>
        <taxon>Magnoliopsida</taxon>
        <taxon>Liliopsida</taxon>
        <taxon>Poales</taxon>
        <taxon>Poaceae</taxon>
        <taxon>BOP clade</taxon>
        <taxon>Pooideae</taxon>
        <taxon>Triticodae</taxon>
        <taxon>Triticeae</taxon>
        <taxon>Triticinae</taxon>
        <taxon>Aegilops</taxon>
    </lineage>
</organism>
<comment type="similarity">
    <text evidence="6">Belongs to the TOG/XMAP215 family.</text>
</comment>
<dbReference type="FunFam" id="1.25.10.10:FF:000121">
    <property type="entry name" value="Protein MOR1"/>
    <property type="match status" value="1"/>
</dbReference>
<feature type="compositionally biased region" description="Basic and acidic residues" evidence="10">
    <location>
        <begin position="1408"/>
        <end position="1418"/>
    </location>
</feature>
<dbReference type="InterPro" id="IPR045110">
    <property type="entry name" value="XMAP215"/>
</dbReference>
<reference evidence="12" key="1">
    <citation type="submission" date="2015-06" db="UniProtKB">
        <authorList>
            <consortium name="EnsemblPlants"/>
        </authorList>
    </citation>
    <scope>IDENTIFICATION</scope>
</reference>
<dbReference type="GO" id="GO:0035091">
    <property type="term" value="F:phosphatidylinositol binding"/>
    <property type="evidence" value="ECO:0007669"/>
    <property type="project" value="InterPro"/>
</dbReference>
<dbReference type="InterPro" id="IPR002014">
    <property type="entry name" value="VHS_dom"/>
</dbReference>
<evidence type="ECO:0000256" key="8">
    <source>
        <dbReference type="ARBA" id="ARBA00079374"/>
    </source>
</evidence>
<feature type="region of interest" description="Disordered" evidence="10">
    <location>
        <begin position="559"/>
        <end position="633"/>
    </location>
</feature>
<evidence type="ECO:0000256" key="7">
    <source>
        <dbReference type="ARBA" id="ARBA00069484"/>
    </source>
</evidence>
<feature type="domain" description="VHS" evidence="11">
    <location>
        <begin position="865"/>
        <end position="971"/>
    </location>
</feature>
<feature type="compositionally biased region" description="Low complexity" evidence="10">
    <location>
        <begin position="841"/>
        <end position="850"/>
    </location>
</feature>
<dbReference type="FunFam" id="1.25.10.10:FF:000137">
    <property type="entry name" value="Protein MOR1"/>
    <property type="match status" value="1"/>
</dbReference>
<feature type="region of interest" description="Disordered" evidence="10">
    <location>
        <begin position="1408"/>
        <end position="1441"/>
    </location>
</feature>
<comment type="subcellular location">
    <subcellularLocation>
        <location evidence="1">Cytoplasm</location>
        <location evidence="1">Cytoskeleton</location>
    </subcellularLocation>
</comment>
<name>M8AV83_AEGTA</name>
<evidence type="ECO:0000256" key="4">
    <source>
        <dbReference type="ARBA" id="ARBA00022737"/>
    </source>
</evidence>